<proteinExistence type="predicted"/>
<reference evidence="1" key="1">
    <citation type="submission" date="2020-09" db="EMBL/GenBank/DDBJ databases">
        <title>Genome-Enabled Discovery of Anthraquinone Biosynthesis in Senna tora.</title>
        <authorList>
            <person name="Kang S.-H."/>
            <person name="Pandey R.P."/>
            <person name="Lee C.-M."/>
            <person name="Sim J.-S."/>
            <person name="Jeong J.-T."/>
            <person name="Choi B.-S."/>
            <person name="Jung M."/>
            <person name="Ginzburg D."/>
            <person name="Zhao K."/>
            <person name="Won S.Y."/>
            <person name="Oh T.-J."/>
            <person name="Yu Y."/>
            <person name="Kim N.-H."/>
            <person name="Lee O.R."/>
            <person name="Lee T.-H."/>
            <person name="Bashyal P."/>
            <person name="Kim T.-S."/>
            <person name="Lee W.-H."/>
            <person name="Kawkins C."/>
            <person name="Kim C.-K."/>
            <person name="Kim J.S."/>
            <person name="Ahn B.O."/>
            <person name="Rhee S.Y."/>
            <person name="Sohng J.K."/>
        </authorList>
    </citation>
    <scope>NUCLEOTIDE SEQUENCE</scope>
    <source>
        <tissue evidence="1">Leaf</tissue>
    </source>
</reference>
<protein>
    <submittedName>
        <fullName evidence="1">Uncharacterized protein</fullName>
    </submittedName>
</protein>
<keyword evidence="2" id="KW-1185">Reference proteome</keyword>
<evidence type="ECO:0000313" key="2">
    <source>
        <dbReference type="Proteomes" id="UP000634136"/>
    </source>
</evidence>
<organism evidence="1 2">
    <name type="scientific">Senna tora</name>
    <dbReference type="NCBI Taxonomy" id="362788"/>
    <lineage>
        <taxon>Eukaryota</taxon>
        <taxon>Viridiplantae</taxon>
        <taxon>Streptophyta</taxon>
        <taxon>Embryophyta</taxon>
        <taxon>Tracheophyta</taxon>
        <taxon>Spermatophyta</taxon>
        <taxon>Magnoliopsida</taxon>
        <taxon>eudicotyledons</taxon>
        <taxon>Gunneridae</taxon>
        <taxon>Pentapetalae</taxon>
        <taxon>rosids</taxon>
        <taxon>fabids</taxon>
        <taxon>Fabales</taxon>
        <taxon>Fabaceae</taxon>
        <taxon>Caesalpinioideae</taxon>
        <taxon>Cassia clade</taxon>
        <taxon>Senna</taxon>
    </lineage>
</organism>
<sequence length="105" mass="11373">MENISYILQASRALSAAFSSSEIGLGFAFSLFLLPTARDEGAADFTDLMGFKEVETTRPGAGPFCDFFASLSSTDLDCEADMAFLTVRPFCPELDEKWGEAYASS</sequence>
<comment type="caution">
    <text evidence="1">The sequence shown here is derived from an EMBL/GenBank/DDBJ whole genome shotgun (WGS) entry which is preliminary data.</text>
</comment>
<gene>
    <name evidence="1" type="ORF">G2W53_003157</name>
</gene>
<dbReference type="EMBL" id="JAAIUW010000002">
    <property type="protein sequence ID" value="KAF7840859.1"/>
    <property type="molecule type" value="Genomic_DNA"/>
</dbReference>
<name>A0A834XB51_9FABA</name>
<evidence type="ECO:0000313" key="1">
    <source>
        <dbReference type="EMBL" id="KAF7840859.1"/>
    </source>
</evidence>
<dbReference type="Proteomes" id="UP000634136">
    <property type="component" value="Unassembled WGS sequence"/>
</dbReference>
<accession>A0A834XB51</accession>
<dbReference type="AlphaFoldDB" id="A0A834XB51"/>